<dbReference type="InterPro" id="IPR050534">
    <property type="entry name" value="Coronavir_polyprotein_1ab"/>
</dbReference>
<dbReference type="GO" id="GO:0017116">
    <property type="term" value="F:single-stranded DNA helicase activity"/>
    <property type="evidence" value="ECO:0007669"/>
    <property type="project" value="TreeGrafter"/>
</dbReference>
<dbReference type="AlphaFoldDB" id="A0A645IP51"/>
<organism evidence="4">
    <name type="scientific">bioreactor metagenome</name>
    <dbReference type="NCBI Taxonomy" id="1076179"/>
    <lineage>
        <taxon>unclassified sequences</taxon>
        <taxon>metagenomes</taxon>
        <taxon>ecological metagenomes</taxon>
    </lineage>
</organism>
<comment type="caution">
    <text evidence="4">The sequence shown here is derived from an EMBL/GenBank/DDBJ whole genome shotgun (WGS) entry which is preliminary data.</text>
</comment>
<sequence length="103" mass="11731">MIFDDERLAVFDYTHIDELELAYCISIHKSQGSEFPIVILPMFGAASPMMTRNLLYTAVTRAKRQVVCIGRRDALMSMVNNNRTDRRYTALCNRLSDLKGLGV</sequence>
<dbReference type="GO" id="GO:0005524">
    <property type="term" value="F:ATP binding"/>
    <property type="evidence" value="ECO:0007669"/>
    <property type="project" value="UniProtKB-KW"/>
</dbReference>
<dbReference type="InterPro" id="IPR027417">
    <property type="entry name" value="P-loop_NTPase"/>
</dbReference>
<dbReference type="EC" id="3.6.4.12" evidence="4"/>
<dbReference type="Gene3D" id="2.30.30.940">
    <property type="match status" value="1"/>
</dbReference>
<keyword evidence="4" id="KW-0347">Helicase</keyword>
<dbReference type="Gene3D" id="3.40.50.300">
    <property type="entry name" value="P-loop containing nucleotide triphosphate hydrolases"/>
    <property type="match status" value="1"/>
</dbReference>
<dbReference type="EMBL" id="VSSQ01119916">
    <property type="protein sequence ID" value="MPN53115.1"/>
    <property type="molecule type" value="Genomic_DNA"/>
</dbReference>
<protein>
    <submittedName>
        <fullName evidence="4">ATP-dependent RecD-like DNA helicase</fullName>
        <ecNumber evidence="4">3.6.4.12</ecNumber>
    </submittedName>
</protein>
<dbReference type="SUPFAM" id="SSF52540">
    <property type="entry name" value="P-loop containing nucleoside triphosphate hydrolases"/>
    <property type="match status" value="1"/>
</dbReference>
<gene>
    <name evidence="4" type="primary">recD2_67</name>
    <name evidence="4" type="ORF">SDC9_200779</name>
</gene>
<dbReference type="InterPro" id="IPR027785">
    <property type="entry name" value="UvrD-like_helicase_C"/>
</dbReference>
<dbReference type="PANTHER" id="PTHR43788:SF6">
    <property type="entry name" value="DNA HELICASE B"/>
    <property type="match status" value="1"/>
</dbReference>
<dbReference type="GO" id="GO:0006310">
    <property type="term" value="P:DNA recombination"/>
    <property type="evidence" value="ECO:0007669"/>
    <property type="project" value="TreeGrafter"/>
</dbReference>
<accession>A0A645IP51</accession>
<evidence type="ECO:0000256" key="2">
    <source>
        <dbReference type="ARBA" id="ARBA00022840"/>
    </source>
</evidence>
<keyword evidence="1" id="KW-0547">Nucleotide-binding</keyword>
<evidence type="ECO:0000313" key="4">
    <source>
        <dbReference type="EMBL" id="MPN53115.1"/>
    </source>
</evidence>
<keyword evidence="4" id="KW-0378">Hydrolase</keyword>
<feature type="domain" description="UvrD-like helicase C-terminal" evidence="3">
    <location>
        <begin position="21"/>
        <end position="67"/>
    </location>
</feature>
<dbReference type="GO" id="GO:0009338">
    <property type="term" value="C:exodeoxyribonuclease V complex"/>
    <property type="evidence" value="ECO:0007669"/>
    <property type="project" value="TreeGrafter"/>
</dbReference>
<dbReference type="GO" id="GO:0016787">
    <property type="term" value="F:hydrolase activity"/>
    <property type="evidence" value="ECO:0007669"/>
    <property type="project" value="UniProtKB-KW"/>
</dbReference>
<dbReference type="Pfam" id="PF13538">
    <property type="entry name" value="UvrD_C_2"/>
    <property type="match status" value="1"/>
</dbReference>
<proteinExistence type="predicted"/>
<dbReference type="CDD" id="cd18809">
    <property type="entry name" value="SF1_C_RecD"/>
    <property type="match status" value="1"/>
</dbReference>
<evidence type="ECO:0000256" key="1">
    <source>
        <dbReference type="ARBA" id="ARBA00022741"/>
    </source>
</evidence>
<keyword evidence="2" id="KW-0067">ATP-binding</keyword>
<reference evidence="4" key="1">
    <citation type="submission" date="2019-08" db="EMBL/GenBank/DDBJ databases">
        <authorList>
            <person name="Kucharzyk K."/>
            <person name="Murdoch R.W."/>
            <person name="Higgins S."/>
            <person name="Loffler F."/>
        </authorList>
    </citation>
    <scope>NUCLEOTIDE SEQUENCE</scope>
</reference>
<evidence type="ECO:0000259" key="3">
    <source>
        <dbReference type="Pfam" id="PF13538"/>
    </source>
</evidence>
<name>A0A645IP51_9ZZZZ</name>
<dbReference type="PANTHER" id="PTHR43788">
    <property type="entry name" value="DNA2/NAM7 HELICASE FAMILY MEMBER"/>
    <property type="match status" value="1"/>
</dbReference>